<reference evidence="5 6" key="1">
    <citation type="submission" date="2018-07" db="EMBL/GenBank/DDBJ databases">
        <title>Genomic Encyclopedia of Type Strains, Phase IV (KMG-IV): sequencing the most valuable type-strain genomes for metagenomic binning, comparative biology and taxonomic classification.</title>
        <authorList>
            <person name="Goeker M."/>
        </authorList>
    </citation>
    <scope>NUCLEOTIDE SEQUENCE [LARGE SCALE GENOMIC DNA]</scope>
    <source>
        <strain evidence="5 6">DSM 21634</strain>
    </source>
</reference>
<dbReference type="NCBIfam" id="TIGR00254">
    <property type="entry name" value="GGDEF"/>
    <property type="match status" value="1"/>
</dbReference>
<dbReference type="InterPro" id="IPR043128">
    <property type="entry name" value="Rev_trsase/Diguanyl_cyclase"/>
</dbReference>
<dbReference type="Pfam" id="PF00990">
    <property type="entry name" value="GGDEF"/>
    <property type="match status" value="1"/>
</dbReference>
<keyword evidence="3" id="KW-0812">Transmembrane</keyword>
<dbReference type="SMART" id="SM00267">
    <property type="entry name" value="GGDEF"/>
    <property type="match status" value="1"/>
</dbReference>
<evidence type="ECO:0000256" key="1">
    <source>
        <dbReference type="ARBA" id="ARBA00012528"/>
    </source>
</evidence>
<dbReference type="EC" id="2.7.7.65" evidence="1"/>
<protein>
    <recommendedName>
        <fullName evidence="1">diguanylate cyclase</fullName>
        <ecNumber evidence="1">2.7.7.65</ecNumber>
    </recommendedName>
</protein>
<dbReference type="FunFam" id="3.30.70.270:FF:000001">
    <property type="entry name" value="Diguanylate cyclase domain protein"/>
    <property type="match status" value="1"/>
</dbReference>
<evidence type="ECO:0000313" key="6">
    <source>
        <dbReference type="Proteomes" id="UP000252884"/>
    </source>
</evidence>
<dbReference type="InterPro" id="IPR029787">
    <property type="entry name" value="Nucleotide_cyclase"/>
</dbReference>
<feature type="transmembrane region" description="Helical" evidence="3">
    <location>
        <begin position="149"/>
        <end position="170"/>
    </location>
</feature>
<accession>A0A368XK01</accession>
<dbReference type="EMBL" id="QPJK01000009">
    <property type="protein sequence ID" value="RCW67496.1"/>
    <property type="molecule type" value="Genomic_DNA"/>
</dbReference>
<dbReference type="GO" id="GO:1902201">
    <property type="term" value="P:negative regulation of bacterial-type flagellum-dependent cell motility"/>
    <property type="evidence" value="ECO:0007669"/>
    <property type="project" value="TreeGrafter"/>
</dbReference>
<comment type="caution">
    <text evidence="5">The sequence shown here is derived from an EMBL/GenBank/DDBJ whole genome shotgun (WGS) entry which is preliminary data.</text>
</comment>
<dbReference type="Gene3D" id="3.30.70.270">
    <property type="match status" value="1"/>
</dbReference>
<feature type="transmembrane region" description="Helical" evidence="3">
    <location>
        <begin position="6"/>
        <end position="27"/>
    </location>
</feature>
<proteinExistence type="predicted"/>
<feature type="domain" description="GGDEF" evidence="4">
    <location>
        <begin position="253"/>
        <end position="384"/>
    </location>
</feature>
<dbReference type="PANTHER" id="PTHR45138">
    <property type="entry name" value="REGULATORY COMPONENTS OF SENSORY TRANSDUCTION SYSTEM"/>
    <property type="match status" value="1"/>
</dbReference>
<feature type="transmembrane region" description="Helical" evidence="3">
    <location>
        <begin position="39"/>
        <end position="57"/>
    </location>
</feature>
<dbReference type="InterPro" id="IPR000160">
    <property type="entry name" value="GGDEF_dom"/>
</dbReference>
<organism evidence="5 6">
    <name type="scientific">Pseudorhodoferax soli</name>
    <dbReference type="NCBI Taxonomy" id="545864"/>
    <lineage>
        <taxon>Bacteria</taxon>
        <taxon>Pseudomonadati</taxon>
        <taxon>Pseudomonadota</taxon>
        <taxon>Betaproteobacteria</taxon>
        <taxon>Burkholderiales</taxon>
        <taxon>Comamonadaceae</taxon>
    </lineage>
</organism>
<dbReference type="OrthoDB" id="9813903at2"/>
<feature type="transmembrane region" description="Helical" evidence="3">
    <location>
        <begin position="63"/>
        <end position="83"/>
    </location>
</feature>
<dbReference type="SUPFAM" id="SSF55073">
    <property type="entry name" value="Nucleotide cyclase"/>
    <property type="match status" value="1"/>
</dbReference>
<dbReference type="AlphaFoldDB" id="A0A368XK01"/>
<evidence type="ECO:0000259" key="4">
    <source>
        <dbReference type="PROSITE" id="PS50887"/>
    </source>
</evidence>
<keyword evidence="3" id="KW-0472">Membrane</keyword>
<evidence type="ECO:0000256" key="3">
    <source>
        <dbReference type="SAM" id="Phobius"/>
    </source>
</evidence>
<feature type="transmembrane region" description="Helical" evidence="3">
    <location>
        <begin position="95"/>
        <end position="117"/>
    </location>
</feature>
<dbReference type="Proteomes" id="UP000252884">
    <property type="component" value="Unassembled WGS sequence"/>
</dbReference>
<keyword evidence="3" id="KW-1133">Transmembrane helix</keyword>
<evidence type="ECO:0000256" key="2">
    <source>
        <dbReference type="ARBA" id="ARBA00034247"/>
    </source>
</evidence>
<dbReference type="CDD" id="cd01949">
    <property type="entry name" value="GGDEF"/>
    <property type="match status" value="1"/>
</dbReference>
<feature type="transmembrane region" description="Helical" evidence="3">
    <location>
        <begin position="123"/>
        <end position="142"/>
    </location>
</feature>
<dbReference type="GO" id="GO:0005886">
    <property type="term" value="C:plasma membrane"/>
    <property type="evidence" value="ECO:0007669"/>
    <property type="project" value="TreeGrafter"/>
</dbReference>
<dbReference type="PROSITE" id="PS50887">
    <property type="entry name" value="GGDEF"/>
    <property type="match status" value="1"/>
</dbReference>
<dbReference type="PANTHER" id="PTHR45138:SF9">
    <property type="entry name" value="DIGUANYLATE CYCLASE DGCM-RELATED"/>
    <property type="match status" value="1"/>
</dbReference>
<dbReference type="GO" id="GO:0043709">
    <property type="term" value="P:cell adhesion involved in single-species biofilm formation"/>
    <property type="evidence" value="ECO:0007669"/>
    <property type="project" value="TreeGrafter"/>
</dbReference>
<name>A0A368XK01_9BURK</name>
<sequence>MFALDLRSLTLMAFMTSVAMGFVLLMLRRHYPGSIRGMWLWGLAPMVAASSTVFYGLENLFAPLATVVFGNGLLMSGCALFYFGTRRFYGLRSGWRPWAAVGVLLLLWQVFFLIGYPDYRLRLALFAGTLSVVLVLHIRLLLRRPGPGFAARFTAGVLAVQTLVLVARAVSTFWLDTPTSHRFAPSVMQSVYVATFSFSVLLVSVGVLLMASERLRSEFEHLANHDSLTGALARRVVLEDCTREFGRWQRFDHGFALLMVDVDHFKSINDGHGHATGDRVLARVVDALGHALRNVDRLGRYGGEEFLVLLPETGAGEARMVAERMRETVARLPATARAPACTVSVGVACVRQGDTSLAAVLARADAALYEAKRLGRNRVVVAAAA</sequence>
<evidence type="ECO:0000313" key="5">
    <source>
        <dbReference type="EMBL" id="RCW67496.1"/>
    </source>
</evidence>
<gene>
    <name evidence="5" type="ORF">DES41_109219</name>
</gene>
<comment type="catalytic activity">
    <reaction evidence="2">
        <text>2 GTP = 3',3'-c-di-GMP + 2 diphosphate</text>
        <dbReference type="Rhea" id="RHEA:24898"/>
        <dbReference type="ChEBI" id="CHEBI:33019"/>
        <dbReference type="ChEBI" id="CHEBI:37565"/>
        <dbReference type="ChEBI" id="CHEBI:58805"/>
        <dbReference type="EC" id="2.7.7.65"/>
    </reaction>
</comment>
<keyword evidence="6" id="KW-1185">Reference proteome</keyword>
<dbReference type="RefSeq" id="WP_114470997.1">
    <property type="nucleotide sequence ID" value="NZ_QPJK01000009.1"/>
</dbReference>
<dbReference type="GO" id="GO:0052621">
    <property type="term" value="F:diguanylate cyclase activity"/>
    <property type="evidence" value="ECO:0007669"/>
    <property type="project" value="UniProtKB-EC"/>
</dbReference>
<feature type="transmembrane region" description="Helical" evidence="3">
    <location>
        <begin position="190"/>
        <end position="211"/>
    </location>
</feature>
<dbReference type="InterPro" id="IPR050469">
    <property type="entry name" value="Diguanylate_Cyclase"/>
</dbReference>